<reference evidence="3" key="1">
    <citation type="submission" date="2016-01" db="EMBL/GenBank/DDBJ databases">
        <authorList>
            <person name="Peeters C."/>
        </authorList>
    </citation>
    <scope>NUCLEOTIDE SEQUENCE</scope>
    <source>
        <strain evidence="3">LMG 29322</strain>
    </source>
</reference>
<dbReference type="AlphaFoldDB" id="A0A158AR11"/>
<dbReference type="Proteomes" id="UP000054851">
    <property type="component" value="Unassembled WGS sequence"/>
</dbReference>
<dbReference type="RefSeq" id="WP_061167890.1">
    <property type="nucleotide sequence ID" value="NZ_FCOA02000007.1"/>
</dbReference>
<dbReference type="STRING" id="1777140.AWB79_02664"/>
<proteinExistence type="predicted"/>
<comment type="caution">
    <text evidence="3">The sequence shown here is derived from an EMBL/GenBank/DDBJ whole genome shotgun (WGS) entry which is preliminary data.</text>
</comment>
<dbReference type="PROSITE" id="PS51257">
    <property type="entry name" value="PROKAR_LIPOPROTEIN"/>
    <property type="match status" value="1"/>
</dbReference>
<keyword evidence="1" id="KW-0732">Signal</keyword>
<evidence type="ECO:0000313" key="3">
    <source>
        <dbReference type="EMBL" id="SAK59916.1"/>
    </source>
</evidence>
<evidence type="ECO:0000256" key="1">
    <source>
        <dbReference type="SAM" id="SignalP"/>
    </source>
</evidence>
<feature type="domain" description="LssY-like C-terminal" evidence="2">
    <location>
        <begin position="215"/>
        <end position="393"/>
    </location>
</feature>
<evidence type="ECO:0000313" key="4">
    <source>
        <dbReference type="Proteomes" id="UP000054851"/>
    </source>
</evidence>
<evidence type="ECO:0000259" key="2">
    <source>
        <dbReference type="Pfam" id="PF14067"/>
    </source>
</evidence>
<sequence>MNGIVNRLLGAAVVALFLSGCAMAPSTTSELTYRSRAVTRTEGGLRVSAVVLSAEESAAVYGVPLAKKGMQPVWIEVSNNETLSYFLMSPGLDPNFFPASEAAEAFINSDPSAGKDELDRRFRDLAFQNPIVPGQTRSGFVLTNLNEGAKLVQLDLVASAHARTFSILTVVPGFYADYHVSEVFRREIYPPEKIVNYTDDEAFRVALEALPCCATNKDGTKNGDPLNLVVVGGLDDAFPALVRRGWSPTEQKWSGAIMRMVTSALSGDRYVNAPVSDLYLFGRAQDLALQKARDNIHQRNHLRLWLSPMRYRGKPVWMGQISRDIGTRMTFHSPTFTTHKIDPDVDEARLALAEDMAYSQNLTRIGLVKGVGAATQTAPSENLTTDPYYTDGYRAVLVFDRHPTSLSEIEFFSWKVSARPGSNPPPGARQ</sequence>
<feature type="chain" id="PRO_5007621048" description="LssY-like C-terminal domain-containing protein" evidence="1">
    <location>
        <begin position="25"/>
        <end position="430"/>
    </location>
</feature>
<gene>
    <name evidence="3" type="ORF">AWB79_02664</name>
</gene>
<dbReference type="EMBL" id="FCOA02000007">
    <property type="protein sequence ID" value="SAK59916.1"/>
    <property type="molecule type" value="Genomic_DNA"/>
</dbReference>
<name>A0A158AR11_9BURK</name>
<feature type="signal peptide" evidence="1">
    <location>
        <begin position="1"/>
        <end position="24"/>
    </location>
</feature>
<dbReference type="OrthoDB" id="3725455at2"/>
<accession>A0A158AR11</accession>
<protein>
    <recommendedName>
        <fullName evidence="2">LssY-like C-terminal domain-containing protein</fullName>
    </recommendedName>
</protein>
<keyword evidence="4" id="KW-1185">Reference proteome</keyword>
<organism evidence="3 4">
    <name type="scientific">Caballeronia hypogeia</name>
    <dbReference type="NCBI Taxonomy" id="1777140"/>
    <lineage>
        <taxon>Bacteria</taxon>
        <taxon>Pseudomonadati</taxon>
        <taxon>Pseudomonadota</taxon>
        <taxon>Betaproteobacteria</taxon>
        <taxon>Burkholderiales</taxon>
        <taxon>Burkholderiaceae</taxon>
        <taxon>Caballeronia</taxon>
    </lineage>
</organism>
<dbReference type="Pfam" id="PF14067">
    <property type="entry name" value="LssY_C"/>
    <property type="match status" value="1"/>
</dbReference>
<dbReference type="InterPro" id="IPR025902">
    <property type="entry name" value="LssY-like-C_dom"/>
</dbReference>